<gene>
    <name evidence="1" type="ORF">PIB30_060588</name>
</gene>
<keyword evidence="2" id="KW-1185">Reference proteome</keyword>
<sequence length="100" mass="11843">MSGTFINGDKFQFHPLILLPSRREKRWESWWRIDTRIDSCQFFRRPRQLLVAITFDPELRLTHGLRLHEALAALFPSTSHANHGTFWSLVIDAHKLGYLR</sequence>
<proteinExistence type="predicted"/>
<comment type="caution">
    <text evidence="1">The sequence shown here is derived from an EMBL/GenBank/DDBJ whole genome shotgun (WGS) entry which is preliminary data.</text>
</comment>
<evidence type="ECO:0000313" key="1">
    <source>
        <dbReference type="EMBL" id="MED6222031.1"/>
    </source>
</evidence>
<organism evidence="1 2">
    <name type="scientific">Stylosanthes scabra</name>
    <dbReference type="NCBI Taxonomy" id="79078"/>
    <lineage>
        <taxon>Eukaryota</taxon>
        <taxon>Viridiplantae</taxon>
        <taxon>Streptophyta</taxon>
        <taxon>Embryophyta</taxon>
        <taxon>Tracheophyta</taxon>
        <taxon>Spermatophyta</taxon>
        <taxon>Magnoliopsida</taxon>
        <taxon>eudicotyledons</taxon>
        <taxon>Gunneridae</taxon>
        <taxon>Pentapetalae</taxon>
        <taxon>rosids</taxon>
        <taxon>fabids</taxon>
        <taxon>Fabales</taxon>
        <taxon>Fabaceae</taxon>
        <taxon>Papilionoideae</taxon>
        <taxon>50 kb inversion clade</taxon>
        <taxon>dalbergioids sensu lato</taxon>
        <taxon>Dalbergieae</taxon>
        <taxon>Pterocarpus clade</taxon>
        <taxon>Stylosanthes</taxon>
    </lineage>
</organism>
<dbReference type="EMBL" id="JASCZI010272398">
    <property type="protein sequence ID" value="MED6222031.1"/>
    <property type="molecule type" value="Genomic_DNA"/>
</dbReference>
<evidence type="ECO:0000313" key="2">
    <source>
        <dbReference type="Proteomes" id="UP001341840"/>
    </source>
</evidence>
<accession>A0ABU6ZJA5</accession>
<dbReference type="Proteomes" id="UP001341840">
    <property type="component" value="Unassembled WGS sequence"/>
</dbReference>
<name>A0ABU6ZJA5_9FABA</name>
<protein>
    <submittedName>
        <fullName evidence="1">Uncharacterized protein</fullName>
    </submittedName>
</protein>
<reference evidence="1 2" key="1">
    <citation type="journal article" date="2023" name="Plants (Basel)">
        <title>Bridging the Gap: Combining Genomics and Transcriptomics Approaches to Understand Stylosanthes scabra, an Orphan Legume from the Brazilian Caatinga.</title>
        <authorList>
            <person name="Ferreira-Neto J.R.C."/>
            <person name="da Silva M.D."/>
            <person name="Binneck E."/>
            <person name="de Melo N.F."/>
            <person name="da Silva R.H."/>
            <person name="de Melo A.L.T.M."/>
            <person name="Pandolfi V."/>
            <person name="Bustamante F.O."/>
            <person name="Brasileiro-Vidal A.C."/>
            <person name="Benko-Iseppon A.M."/>
        </authorList>
    </citation>
    <scope>NUCLEOTIDE SEQUENCE [LARGE SCALE GENOMIC DNA]</scope>
    <source>
        <tissue evidence="1">Leaves</tissue>
    </source>
</reference>